<evidence type="ECO:0000256" key="1">
    <source>
        <dbReference type="SAM" id="MobiDB-lite"/>
    </source>
</evidence>
<protein>
    <recommendedName>
        <fullName evidence="4">F-box domain-containing protein</fullName>
    </recommendedName>
</protein>
<dbReference type="Gene3D" id="1.20.1280.50">
    <property type="match status" value="1"/>
</dbReference>
<accession>A0AAD7NVG7</accession>
<reference evidence="2" key="1">
    <citation type="submission" date="2023-03" db="EMBL/GenBank/DDBJ databases">
        <title>Massive genome expansion in bonnet fungi (Mycena s.s.) driven by repeated elements and novel gene families across ecological guilds.</title>
        <authorList>
            <consortium name="Lawrence Berkeley National Laboratory"/>
            <person name="Harder C.B."/>
            <person name="Miyauchi S."/>
            <person name="Viragh M."/>
            <person name="Kuo A."/>
            <person name="Thoen E."/>
            <person name="Andreopoulos B."/>
            <person name="Lu D."/>
            <person name="Skrede I."/>
            <person name="Drula E."/>
            <person name="Henrissat B."/>
            <person name="Morin E."/>
            <person name="Kohler A."/>
            <person name="Barry K."/>
            <person name="LaButti K."/>
            <person name="Morin E."/>
            <person name="Salamov A."/>
            <person name="Lipzen A."/>
            <person name="Mereny Z."/>
            <person name="Hegedus B."/>
            <person name="Baldrian P."/>
            <person name="Stursova M."/>
            <person name="Weitz H."/>
            <person name="Taylor A."/>
            <person name="Grigoriev I.V."/>
            <person name="Nagy L.G."/>
            <person name="Martin F."/>
            <person name="Kauserud H."/>
        </authorList>
    </citation>
    <scope>NUCLEOTIDE SEQUENCE</scope>
    <source>
        <strain evidence="2">CBHHK188m</strain>
    </source>
</reference>
<proteinExistence type="predicted"/>
<organism evidence="2 3">
    <name type="scientific">Mycena maculata</name>
    <dbReference type="NCBI Taxonomy" id="230809"/>
    <lineage>
        <taxon>Eukaryota</taxon>
        <taxon>Fungi</taxon>
        <taxon>Dikarya</taxon>
        <taxon>Basidiomycota</taxon>
        <taxon>Agaricomycotina</taxon>
        <taxon>Agaricomycetes</taxon>
        <taxon>Agaricomycetidae</taxon>
        <taxon>Agaricales</taxon>
        <taxon>Marasmiineae</taxon>
        <taxon>Mycenaceae</taxon>
        <taxon>Mycena</taxon>
    </lineage>
</organism>
<dbReference type="EMBL" id="JARJLG010000012">
    <property type="protein sequence ID" value="KAJ7776596.1"/>
    <property type="molecule type" value="Genomic_DNA"/>
</dbReference>
<evidence type="ECO:0008006" key="4">
    <source>
        <dbReference type="Google" id="ProtNLM"/>
    </source>
</evidence>
<evidence type="ECO:0000313" key="2">
    <source>
        <dbReference type="EMBL" id="KAJ7776596.1"/>
    </source>
</evidence>
<gene>
    <name evidence="2" type="ORF">DFH07DRAFT_980846</name>
</gene>
<dbReference type="Gene3D" id="3.80.10.10">
    <property type="entry name" value="Ribonuclease Inhibitor"/>
    <property type="match status" value="1"/>
</dbReference>
<feature type="region of interest" description="Disordered" evidence="1">
    <location>
        <begin position="15"/>
        <end position="55"/>
    </location>
</feature>
<keyword evidence="3" id="KW-1185">Reference proteome</keyword>
<dbReference type="SUPFAM" id="SSF52047">
    <property type="entry name" value="RNI-like"/>
    <property type="match status" value="1"/>
</dbReference>
<dbReference type="Proteomes" id="UP001215280">
    <property type="component" value="Unassembled WGS sequence"/>
</dbReference>
<evidence type="ECO:0000313" key="3">
    <source>
        <dbReference type="Proteomes" id="UP001215280"/>
    </source>
</evidence>
<sequence>MTESVNLKVDLYDPLKRPSRPSFDGPLLEEKNGRRNGHGTRSTGAVEPSRRQRAAALTLSTTSSKSMLPNIRHGPPGPIRRLPAELLVEIFDLCWHLFTPSFEDITFGSGHGDDHYSSVETELARLAHAPLLDLSKVCSQWHKLALGTPSLWSEIQLDTMVWNIQAETLLGLLKSALERGGDSSLSIMITEPVVYLPSFDAALVLLARHSHRWQTAGFCCSFPLFHGSSDVKNRLPRLEILDLQVWTDEAKPWEAFEVVRSLKSLTFRGDLTTISKIPLDQLVVFKSLEMTTEDLSPVFGLFEHLTSLAQFHMELSLQDLMYEQSETLVLDLPPSTVNLSGLSIKFIEDFHGPHSKQVLGNIIERLTLPGLLHLKLESQRYPYFLVSWPHQEFLRFCSRSSFCTHLQSLEIYDVDITEDQLLTCLAALPSLKHLAMSDQELPSGGQQLVITDTFFTSLTITDDFVPHLRSFDIQSLLQFDDDAYLAFICSRLKEGVRFNSHIFWLPGCYRQLDETVVTRLYEFQVAKKLTFQFSEAKMEWV</sequence>
<dbReference type="PANTHER" id="PTHR38926">
    <property type="entry name" value="F-BOX DOMAIN CONTAINING PROTEIN, EXPRESSED"/>
    <property type="match status" value="1"/>
</dbReference>
<dbReference type="PANTHER" id="PTHR38926:SF5">
    <property type="entry name" value="F-BOX AND LEUCINE-RICH REPEAT PROTEIN 6"/>
    <property type="match status" value="1"/>
</dbReference>
<name>A0AAD7NVG7_9AGAR</name>
<dbReference type="InterPro" id="IPR032675">
    <property type="entry name" value="LRR_dom_sf"/>
</dbReference>
<dbReference type="AlphaFoldDB" id="A0AAD7NVG7"/>
<comment type="caution">
    <text evidence="2">The sequence shown here is derived from an EMBL/GenBank/DDBJ whole genome shotgun (WGS) entry which is preliminary data.</text>
</comment>